<accession>A0A8H3HW16</accession>
<sequence length="326" mass="37009">MDYLLSPQEEDSIHTQRSLNVERRPFERISKRILGSNLLNPGSKLPTPPPEDETIQDGEEKELQERAKLHDEIQLDFTTFEASIIRAQFLLNSNVQERERYAEEKIRIQAAAQDVGEDIIRLRVQLDEAKKQLALRKTYDELAEQITSNKTLRPRAEQHANIEKLNNEIAELEQESRDYAQTWAERRQQFSRILGEAMELRRMIRDEKEEVERKEGMEGRDEDENDAISAQGHASAVGTPRAETGGATPMRMTDDDGNLVVGQIRDPSRLRLSSPGPEISTPQPEDDHDVTMAEDGEVSGDESDGLAVDDKETDSRSRTGEVMDTS</sequence>
<gene>
    <name evidence="6" type="ORF">GOMPHAMPRED_002940</name>
</gene>
<feature type="compositionally biased region" description="Acidic residues" evidence="5">
    <location>
        <begin position="284"/>
        <end position="304"/>
    </location>
</feature>
<evidence type="ECO:0000256" key="4">
    <source>
        <dbReference type="ARBA" id="ARBA00023242"/>
    </source>
</evidence>
<keyword evidence="4" id="KW-0539">Nucleus</keyword>
<dbReference type="GO" id="GO:0000445">
    <property type="term" value="C:THO complex part of transcription export complex"/>
    <property type="evidence" value="ECO:0007669"/>
    <property type="project" value="InterPro"/>
</dbReference>
<comment type="caution">
    <text evidence="6">The sequence shown here is derived from an EMBL/GenBank/DDBJ whole genome shotgun (WGS) entry which is preliminary data.</text>
</comment>
<dbReference type="PANTHER" id="PTHR23405:SF5">
    <property type="entry name" value="THO COMPLEX SUBUNIT 7 HOMOLOG"/>
    <property type="match status" value="1"/>
</dbReference>
<name>A0A8H3HW16_9LECA</name>
<dbReference type="PANTHER" id="PTHR23405">
    <property type="entry name" value="MAINTENANCE OF KILLER 16 MAK16 PROTEIN-RELATED"/>
    <property type="match status" value="1"/>
</dbReference>
<dbReference type="OrthoDB" id="205166at2759"/>
<evidence type="ECO:0000313" key="7">
    <source>
        <dbReference type="Proteomes" id="UP000664169"/>
    </source>
</evidence>
<organism evidence="6 7">
    <name type="scientific">Gomphillus americanus</name>
    <dbReference type="NCBI Taxonomy" id="1940652"/>
    <lineage>
        <taxon>Eukaryota</taxon>
        <taxon>Fungi</taxon>
        <taxon>Dikarya</taxon>
        <taxon>Ascomycota</taxon>
        <taxon>Pezizomycotina</taxon>
        <taxon>Lecanoromycetes</taxon>
        <taxon>OSLEUM clade</taxon>
        <taxon>Ostropomycetidae</taxon>
        <taxon>Ostropales</taxon>
        <taxon>Graphidaceae</taxon>
        <taxon>Gomphilloideae</taxon>
        <taxon>Gomphillus</taxon>
    </lineage>
</organism>
<dbReference type="Proteomes" id="UP000664169">
    <property type="component" value="Unassembled WGS sequence"/>
</dbReference>
<dbReference type="InterPro" id="IPR008501">
    <property type="entry name" value="THOC7/Mft1"/>
</dbReference>
<evidence type="ECO:0000256" key="1">
    <source>
        <dbReference type="ARBA" id="ARBA00004123"/>
    </source>
</evidence>
<comment type="similarity">
    <text evidence="2">Belongs to the THOC7 family.</text>
</comment>
<proteinExistence type="inferred from homology"/>
<dbReference type="EMBL" id="CAJPDQ010000002">
    <property type="protein sequence ID" value="CAF9904762.1"/>
    <property type="molecule type" value="Genomic_DNA"/>
</dbReference>
<reference evidence="6" key="1">
    <citation type="submission" date="2021-03" db="EMBL/GenBank/DDBJ databases">
        <authorList>
            <person name="Tagirdzhanova G."/>
        </authorList>
    </citation>
    <scope>NUCLEOTIDE SEQUENCE</scope>
</reference>
<dbReference type="AlphaFoldDB" id="A0A8H3HW16"/>
<feature type="compositionally biased region" description="Basic and acidic residues" evidence="5">
    <location>
        <begin position="308"/>
        <end position="326"/>
    </location>
</feature>
<dbReference type="GO" id="GO:0006397">
    <property type="term" value="P:mRNA processing"/>
    <property type="evidence" value="ECO:0007669"/>
    <property type="project" value="InterPro"/>
</dbReference>
<keyword evidence="7" id="KW-1185">Reference proteome</keyword>
<evidence type="ECO:0000313" key="6">
    <source>
        <dbReference type="EMBL" id="CAF9904762.1"/>
    </source>
</evidence>
<evidence type="ECO:0000256" key="2">
    <source>
        <dbReference type="ARBA" id="ARBA00006482"/>
    </source>
</evidence>
<comment type="subcellular location">
    <subcellularLocation>
        <location evidence="1">Nucleus</location>
    </subcellularLocation>
</comment>
<feature type="region of interest" description="Disordered" evidence="5">
    <location>
        <begin position="35"/>
        <end position="55"/>
    </location>
</feature>
<dbReference type="GO" id="GO:0006406">
    <property type="term" value="P:mRNA export from nucleus"/>
    <property type="evidence" value="ECO:0007669"/>
    <property type="project" value="TreeGrafter"/>
</dbReference>
<dbReference type="Pfam" id="PF05615">
    <property type="entry name" value="THOC7"/>
    <property type="match status" value="1"/>
</dbReference>
<feature type="region of interest" description="Disordered" evidence="5">
    <location>
        <begin position="209"/>
        <end position="326"/>
    </location>
</feature>
<feature type="compositionally biased region" description="Basic and acidic residues" evidence="5">
    <location>
        <begin position="209"/>
        <end position="219"/>
    </location>
</feature>
<evidence type="ECO:0000256" key="5">
    <source>
        <dbReference type="SAM" id="MobiDB-lite"/>
    </source>
</evidence>
<keyword evidence="3" id="KW-0175">Coiled coil</keyword>
<protein>
    <recommendedName>
        <fullName evidence="8">Tho complex subunit 7</fullName>
    </recommendedName>
</protein>
<evidence type="ECO:0000256" key="3">
    <source>
        <dbReference type="ARBA" id="ARBA00023054"/>
    </source>
</evidence>
<evidence type="ECO:0008006" key="8">
    <source>
        <dbReference type="Google" id="ProtNLM"/>
    </source>
</evidence>